<reference evidence="1" key="1">
    <citation type="journal article" date="2018" name="Int. J. Syst. Evol. Microbiol.">
        <title>Carboxylicivirga sediminis sp. nov., isolated from coastal sediment.</title>
        <authorList>
            <person name="Wang F.Q."/>
            <person name="Ren L.H."/>
            <person name="Zou R.J."/>
            <person name="Sun Y.Z."/>
            <person name="Liu X.J."/>
            <person name="Jiang F."/>
            <person name="Liu L.J."/>
        </authorList>
    </citation>
    <scope>NUCLEOTIDE SEQUENCE</scope>
    <source>
        <strain evidence="1">JR1</strain>
    </source>
</reference>
<dbReference type="Proteomes" id="UP000679220">
    <property type="component" value="Unassembled WGS sequence"/>
</dbReference>
<dbReference type="RefSeq" id="WP_212192808.1">
    <property type="nucleotide sequence ID" value="NZ_JAGTAR010000040.1"/>
</dbReference>
<reference evidence="1" key="2">
    <citation type="submission" date="2021-04" db="EMBL/GenBank/DDBJ databases">
        <authorList>
            <person name="Zhang T."/>
            <person name="Zhang Y."/>
            <person name="Lu D."/>
            <person name="Zuo D."/>
            <person name="Du Z."/>
        </authorList>
    </citation>
    <scope>NUCLEOTIDE SEQUENCE</scope>
    <source>
        <strain evidence="1">JR1</strain>
    </source>
</reference>
<keyword evidence="2" id="KW-1185">Reference proteome</keyword>
<evidence type="ECO:0000313" key="1">
    <source>
        <dbReference type="EMBL" id="MBR8537784.1"/>
    </source>
</evidence>
<gene>
    <name evidence="1" type="ORF">KDU71_19590</name>
</gene>
<name>A0A941F9T5_9BACT</name>
<organism evidence="1 2">
    <name type="scientific">Carboxylicivirga sediminis</name>
    <dbReference type="NCBI Taxonomy" id="2006564"/>
    <lineage>
        <taxon>Bacteria</taxon>
        <taxon>Pseudomonadati</taxon>
        <taxon>Bacteroidota</taxon>
        <taxon>Bacteroidia</taxon>
        <taxon>Marinilabiliales</taxon>
        <taxon>Marinilabiliaceae</taxon>
        <taxon>Carboxylicivirga</taxon>
    </lineage>
</organism>
<dbReference type="EMBL" id="JAGTAR010000040">
    <property type="protein sequence ID" value="MBR8537784.1"/>
    <property type="molecule type" value="Genomic_DNA"/>
</dbReference>
<dbReference type="AlphaFoldDB" id="A0A941F9T5"/>
<protein>
    <submittedName>
        <fullName evidence="1">Uncharacterized protein</fullName>
    </submittedName>
</protein>
<sequence>MTRLVHILTKYSKSLINRINIQRAVLLYALLTISLHISGQSSCLIDCYASGCDEEQETDNFDNRLSELVFRNDTILIIVQLVDNCVYASEPLYAEAQFVNDTIELSYSLEPQITDTLYQDGQIIYEFTSPYYECDCCFELTYLLRDIPHRSMPIRLNNQIIYHSSKH</sequence>
<evidence type="ECO:0000313" key="2">
    <source>
        <dbReference type="Proteomes" id="UP000679220"/>
    </source>
</evidence>
<accession>A0A941F9T5</accession>
<proteinExistence type="predicted"/>
<comment type="caution">
    <text evidence="1">The sequence shown here is derived from an EMBL/GenBank/DDBJ whole genome shotgun (WGS) entry which is preliminary data.</text>
</comment>